<feature type="compositionally biased region" description="Pro residues" evidence="1">
    <location>
        <begin position="51"/>
        <end position="64"/>
    </location>
</feature>
<evidence type="ECO:0000313" key="4">
    <source>
        <dbReference type="Proteomes" id="UP000823388"/>
    </source>
</evidence>
<feature type="region of interest" description="Disordered" evidence="1">
    <location>
        <begin position="51"/>
        <end position="74"/>
    </location>
</feature>
<organism evidence="3 4">
    <name type="scientific">Panicum virgatum</name>
    <name type="common">Blackwell switchgrass</name>
    <dbReference type="NCBI Taxonomy" id="38727"/>
    <lineage>
        <taxon>Eukaryota</taxon>
        <taxon>Viridiplantae</taxon>
        <taxon>Streptophyta</taxon>
        <taxon>Embryophyta</taxon>
        <taxon>Tracheophyta</taxon>
        <taxon>Spermatophyta</taxon>
        <taxon>Magnoliopsida</taxon>
        <taxon>Liliopsida</taxon>
        <taxon>Poales</taxon>
        <taxon>Poaceae</taxon>
        <taxon>PACMAD clade</taxon>
        <taxon>Panicoideae</taxon>
        <taxon>Panicodae</taxon>
        <taxon>Paniceae</taxon>
        <taxon>Panicinae</taxon>
        <taxon>Panicum</taxon>
        <taxon>Panicum sect. Hiantes</taxon>
    </lineage>
</organism>
<proteinExistence type="predicted"/>
<feature type="signal peptide" evidence="2">
    <location>
        <begin position="1"/>
        <end position="23"/>
    </location>
</feature>
<keyword evidence="4" id="KW-1185">Reference proteome</keyword>
<gene>
    <name evidence="3" type="ORF">PVAP13_7KG348970</name>
</gene>
<protein>
    <submittedName>
        <fullName evidence="3">Uncharacterized protein</fullName>
    </submittedName>
</protein>
<evidence type="ECO:0000256" key="2">
    <source>
        <dbReference type="SAM" id="SignalP"/>
    </source>
</evidence>
<dbReference type="AlphaFoldDB" id="A0A8T0QIC8"/>
<dbReference type="EMBL" id="CM029049">
    <property type="protein sequence ID" value="KAG2574781.1"/>
    <property type="molecule type" value="Genomic_DNA"/>
</dbReference>
<reference evidence="3" key="1">
    <citation type="submission" date="2020-05" db="EMBL/GenBank/DDBJ databases">
        <title>WGS assembly of Panicum virgatum.</title>
        <authorList>
            <person name="Lovell J.T."/>
            <person name="Jenkins J."/>
            <person name="Shu S."/>
            <person name="Juenger T.E."/>
            <person name="Schmutz J."/>
        </authorList>
    </citation>
    <scope>NUCLEOTIDE SEQUENCE</scope>
    <source>
        <strain evidence="3">AP13</strain>
    </source>
</reference>
<feature type="chain" id="PRO_5035942186" evidence="2">
    <location>
        <begin position="24"/>
        <end position="74"/>
    </location>
</feature>
<keyword evidence="2" id="KW-0732">Signal</keyword>
<evidence type="ECO:0000256" key="1">
    <source>
        <dbReference type="SAM" id="MobiDB-lite"/>
    </source>
</evidence>
<dbReference type="Proteomes" id="UP000823388">
    <property type="component" value="Chromosome 7K"/>
</dbReference>
<comment type="caution">
    <text evidence="3">The sequence shown here is derived from an EMBL/GenBank/DDBJ whole genome shotgun (WGS) entry which is preliminary data.</text>
</comment>
<name>A0A8T0QIC8_PANVG</name>
<accession>A0A8T0QIC8</accession>
<evidence type="ECO:0000313" key="3">
    <source>
        <dbReference type="EMBL" id="KAG2574781.1"/>
    </source>
</evidence>
<sequence length="74" mass="7405">MAKAAALLLLLVAALLLLGPCDGRELKGSGAEEKAKGLPLIPTLPPVLGPGVQLPPVPGVPGLPPARKTDNKSP</sequence>